<dbReference type="GO" id="GO:0000981">
    <property type="term" value="F:DNA-binding transcription factor activity, RNA polymerase II-specific"/>
    <property type="evidence" value="ECO:0007669"/>
    <property type="project" value="InterPro"/>
</dbReference>
<evidence type="ECO:0000259" key="8">
    <source>
        <dbReference type="PROSITE" id="PS50048"/>
    </source>
</evidence>
<dbReference type="CDD" id="cd00067">
    <property type="entry name" value="GAL4"/>
    <property type="match status" value="1"/>
</dbReference>
<evidence type="ECO:0000256" key="6">
    <source>
        <dbReference type="ARBA" id="ARBA00023242"/>
    </source>
</evidence>
<dbReference type="GO" id="GO:0003677">
    <property type="term" value="F:DNA binding"/>
    <property type="evidence" value="ECO:0007669"/>
    <property type="project" value="UniProtKB-KW"/>
</dbReference>
<evidence type="ECO:0000256" key="2">
    <source>
        <dbReference type="ARBA" id="ARBA00022723"/>
    </source>
</evidence>
<dbReference type="PROSITE" id="PS00463">
    <property type="entry name" value="ZN2_CY6_FUNGAL_1"/>
    <property type="match status" value="1"/>
</dbReference>
<dbReference type="Gene3D" id="4.10.240.10">
    <property type="entry name" value="Zn(2)-C6 fungal-type DNA-binding domain"/>
    <property type="match status" value="1"/>
</dbReference>
<evidence type="ECO:0000256" key="1">
    <source>
        <dbReference type="ARBA" id="ARBA00004123"/>
    </source>
</evidence>
<dbReference type="SUPFAM" id="SSF57701">
    <property type="entry name" value="Zn2/Cys6 DNA-binding domain"/>
    <property type="match status" value="1"/>
</dbReference>
<dbReference type="InterPro" id="IPR050815">
    <property type="entry name" value="TF_fung"/>
</dbReference>
<dbReference type="SMART" id="SM00906">
    <property type="entry name" value="Fungal_trans"/>
    <property type="match status" value="1"/>
</dbReference>
<dbReference type="RefSeq" id="XP_006673201.1">
    <property type="nucleotide sequence ID" value="XM_006673138.1"/>
</dbReference>
<dbReference type="GO" id="GO:0008270">
    <property type="term" value="F:zinc ion binding"/>
    <property type="evidence" value="ECO:0007669"/>
    <property type="project" value="InterPro"/>
</dbReference>
<dbReference type="GO" id="GO:0006351">
    <property type="term" value="P:DNA-templated transcription"/>
    <property type="evidence" value="ECO:0007669"/>
    <property type="project" value="InterPro"/>
</dbReference>
<dbReference type="eggNOG" id="ENOG502SH49">
    <property type="taxonomic scope" value="Eukaryota"/>
</dbReference>
<keyword evidence="10" id="KW-1185">Reference proteome</keyword>
<keyword evidence="5" id="KW-0804">Transcription</keyword>
<dbReference type="OrthoDB" id="3037908at2759"/>
<dbReference type="InterPro" id="IPR036864">
    <property type="entry name" value="Zn2-C6_fun-type_DNA-bd_sf"/>
</dbReference>
<dbReference type="OMA" id="RSPFNEC"/>
<evidence type="ECO:0000256" key="5">
    <source>
        <dbReference type="ARBA" id="ARBA00023163"/>
    </source>
</evidence>
<keyword evidence="6" id="KW-0539">Nucleus</keyword>
<dbReference type="Pfam" id="PF00172">
    <property type="entry name" value="Zn_clus"/>
    <property type="match status" value="1"/>
</dbReference>
<feature type="compositionally biased region" description="Basic and acidic residues" evidence="7">
    <location>
        <begin position="46"/>
        <end position="57"/>
    </location>
</feature>
<keyword evidence="4" id="KW-0238">DNA-binding</keyword>
<keyword evidence="2" id="KW-0479">Metal-binding</keyword>
<feature type="region of interest" description="Disordered" evidence="7">
    <location>
        <begin position="1"/>
        <end position="57"/>
    </location>
</feature>
<dbReference type="InterPro" id="IPR001138">
    <property type="entry name" value="Zn2Cys6_DnaBD"/>
</dbReference>
<protein>
    <submittedName>
        <fullName evidence="9">Fungal specific transcription factor</fullName>
    </submittedName>
</protein>
<name>G3JPD6_CORMM</name>
<dbReference type="GO" id="GO:0005634">
    <property type="term" value="C:nucleus"/>
    <property type="evidence" value="ECO:0007669"/>
    <property type="project" value="UniProtKB-SubCell"/>
</dbReference>
<dbReference type="AlphaFoldDB" id="G3JPD6"/>
<dbReference type="CDD" id="cd12148">
    <property type="entry name" value="fungal_TF_MHR"/>
    <property type="match status" value="1"/>
</dbReference>
<evidence type="ECO:0000313" key="10">
    <source>
        <dbReference type="Proteomes" id="UP000001610"/>
    </source>
</evidence>
<dbReference type="EMBL" id="JH126404">
    <property type="protein sequence ID" value="EGX89746.1"/>
    <property type="molecule type" value="Genomic_DNA"/>
</dbReference>
<dbReference type="Proteomes" id="UP000001610">
    <property type="component" value="Unassembled WGS sequence"/>
</dbReference>
<evidence type="ECO:0000256" key="3">
    <source>
        <dbReference type="ARBA" id="ARBA00023015"/>
    </source>
</evidence>
<accession>G3JPD6</accession>
<comment type="subcellular location">
    <subcellularLocation>
        <location evidence="1">Nucleus</location>
    </subcellularLocation>
</comment>
<dbReference type="PROSITE" id="PS50048">
    <property type="entry name" value="ZN2_CY6_FUNGAL_2"/>
    <property type="match status" value="1"/>
</dbReference>
<dbReference type="PANTHER" id="PTHR47338">
    <property type="entry name" value="ZN(II)2CYS6 TRANSCRIPTION FACTOR (EUROFUNG)-RELATED"/>
    <property type="match status" value="1"/>
</dbReference>
<reference evidence="9 10" key="1">
    <citation type="journal article" date="2011" name="Genome Biol.">
        <title>Genome sequence of the insect pathogenic fungus Cordyceps militaris, a valued traditional Chinese medicine.</title>
        <authorList>
            <person name="Zheng P."/>
            <person name="Xia Y."/>
            <person name="Xiao G."/>
            <person name="Xiong C."/>
            <person name="Hu X."/>
            <person name="Zhang S."/>
            <person name="Zheng H."/>
            <person name="Huang Y."/>
            <person name="Zhou Y."/>
            <person name="Wang S."/>
            <person name="Zhao G.P."/>
            <person name="Liu X."/>
            <person name="St Leger R.J."/>
            <person name="Wang C."/>
        </authorList>
    </citation>
    <scope>NUCLEOTIDE SEQUENCE [LARGE SCALE GENOMIC DNA]</scope>
    <source>
        <strain evidence="9 10">CM01</strain>
    </source>
</reference>
<evidence type="ECO:0000256" key="4">
    <source>
        <dbReference type="ARBA" id="ARBA00023125"/>
    </source>
</evidence>
<keyword evidence="3" id="KW-0805">Transcription regulation</keyword>
<sequence>MATRVPLGQPIYRVGQENPPRKGQIDYGILQTSRARPALPPPTTPQKDRCHTSSERPSRLERSLVTLIKESMQAIQASCSLWNCSTRGLRYYCQYLSKAMEQEDQGRQSPAYKSRTSRQRPGTACSECRRRKLRCDGVRPRCRVCAQSNVECEIVTDKAPRGPKKGYLQALKTRIALLESKLAFHDPACDIFDDISSERGASASTAMSPTVVPSSRGPDLLSQYSCNMFASNNIIPLDLGIYFPADTQSSHSQTHTASITPPGSSESFAFSPVAMESVGDVDFTYWQQAELDQLYFDRVQSSVPVLHQRRYLSWSRQDGKSVAQTALQYAVWMLAALVSPQSHTLYERLYDAAKRHVEISTKSSDANINTPQDIELVQAIILLSTYESMRGFYDMAWMSAGRALRMVQAMGLNKVDGAAQNPFLDQQDFIEKEELRRTFWMTYLLNNMFAIRGNWPAALRHNMIQTRLPMPESDFQNEQPAQTDFLMDAILEPIPQTRSPFSESIIFATICSQSHMESRSNGLEIPKEYMPSSWGYRQDSMAGGSPRMRLLWHYDPPPASSPDPMLILANLLAQLSVILLYRRFSQSCMRDSSISAQKWIDCQNRALVAAERIVDVVAELTNLHYSQVHPLLPIIMRLNADFLAANVTAVAAQRCLKRYMYELGSLCTFYGANTNYLEFLGMSNFLDDLAMATA</sequence>
<organism evidence="9 10">
    <name type="scientific">Cordyceps militaris (strain CM01)</name>
    <name type="common">Caterpillar fungus</name>
    <dbReference type="NCBI Taxonomy" id="983644"/>
    <lineage>
        <taxon>Eukaryota</taxon>
        <taxon>Fungi</taxon>
        <taxon>Dikarya</taxon>
        <taxon>Ascomycota</taxon>
        <taxon>Pezizomycotina</taxon>
        <taxon>Sordariomycetes</taxon>
        <taxon>Hypocreomycetidae</taxon>
        <taxon>Hypocreales</taxon>
        <taxon>Cordycipitaceae</taxon>
        <taxon>Cordyceps</taxon>
    </lineage>
</organism>
<dbReference type="PANTHER" id="PTHR47338:SF3">
    <property type="entry name" value="C6 FINGER DOMAIN TRANSCRIPTION FACTOR DBAA-RELATED"/>
    <property type="match status" value="1"/>
</dbReference>
<evidence type="ECO:0000256" key="7">
    <source>
        <dbReference type="SAM" id="MobiDB-lite"/>
    </source>
</evidence>
<proteinExistence type="predicted"/>
<dbReference type="VEuPathDB" id="FungiDB:CCM_07998"/>
<feature type="domain" description="Zn(2)-C6 fungal-type" evidence="8">
    <location>
        <begin position="124"/>
        <end position="154"/>
    </location>
</feature>
<dbReference type="HOGENOM" id="CLU_011017_3_1_1"/>
<evidence type="ECO:0000313" key="9">
    <source>
        <dbReference type="EMBL" id="EGX89746.1"/>
    </source>
</evidence>
<dbReference type="GeneID" id="18170008"/>
<dbReference type="STRING" id="983644.G3JPD6"/>
<dbReference type="Pfam" id="PF04082">
    <property type="entry name" value="Fungal_trans"/>
    <property type="match status" value="1"/>
</dbReference>
<gene>
    <name evidence="9" type="ORF">CCM_07998</name>
</gene>
<dbReference type="KEGG" id="cmt:CCM_07998"/>
<dbReference type="InterPro" id="IPR007219">
    <property type="entry name" value="XnlR_reg_dom"/>
</dbReference>
<feature type="region of interest" description="Disordered" evidence="7">
    <location>
        <begin position="104"/>
        <end position="123"/>
    </location>
</feature>
<dbReference type="InParanoid" id="G3JPD6"/>
<dbReference type="SMART" id="SM00066">
    <property type="entry name" value="GAL4"/>
    <property type="match status" value="1"/>
</dbReference>